<accession>A0A9P7N8R3</accession>
<dbReference type="Proteomes" id="UP000748025">
    <property type="component" value="Unassembled WGS sequence"/>
</dbReference>
<protein>
    <submittedName>
        <fullName evidence="1">Uncharacterized protein</fullName>
    </submittedName>
</protein>
<organism evidence="1 2">
    <name type="scientific">Claviceps pusilla</name>
    <dbReference type="NCBI Taxonomy" id="123648"/>
    <lineage>
        <taxon>Eukaryota</taxon>
        <taxon>Fungi</taxon>
        <taxon>Dikarya</taxon>
        <taxon>Ascomycota</taxon>
        <taxon>Pezizomycotina</taxon>
        <taxon>Sordariomycetes</taxon>
        <taxon>Hypocreomycetidae</taxon>
        <taxon>Hypocreales</taxon>
        <taxon>Clavicipitaceae</taxon>
        <taxon>Claviceps</taxon>
    </lineage>
</organism>
<reference evidence="1" key="1">
    <citation type="journal article" date="2020" name="bioRxiv">
        <title>Whole genome comparisons of ergot fungi reveals the divergence and evolution of species within the genus Claviceps are the result of varying mechanisms driving genome evolution and host range expansion.</title>
        <authorList>
            <person name="Wyka S.A."/>
            <person name="Mondo S.J."/>
            <person name="Liu M."/>
            <person name="Dettman J."/>
            <person name="Nalam V."/>
            <person name="Broders K.D."/>
        </authorList>
    </citation>
    <scope>NUCLEOTIDE SEQUENCE</scope>
    <source>
        <strain evidence="1">CCC 602</strain>
    </source>
</reference>
<name>A0A9P7N8R3_9HYPO</name>
<keyword evidence="2" id="KW-1185">Reference proteome</keyword>
<evidence type="ECO:0000313" key="1">
    <source>
        <dbReference type="EMBL" id="KAG6000506.1"/>
    </source>
</evidence>
<gene>
    <name evidence="1" type="ORF">E4U43_001581</name>
</gene>
<proteinExistence type="predicted"/>
<dbReference type="EMBL" id="SRPW01001518">
    <property type="protein sequence ID" value="KAG6000506.1"/>
    <property type="molecule type" value="Genomic_DNA"/>
</dbReference>
<comment type="caution">
    <text evidence="1">The sequence shown here is derived from an EMBL/GenBank/DDBJ whole genome shotgun (WGS) entry which is preliminary data.</text>
</comment>
<sequence>MSLADGYHLWLEITGISQITMSKLASNKRAVLPRWTSLVTYYDCLAANATKTVGAVAGAPPRL</sequence>
<evidence type="ECO:0000313" key="2">
    <source>
        <dbReference type="Proteomes" id="UP000748025"/>
    </source>
</evidence>
<dbReference type="AlphaFoldDB" id="A0A9P7N8R3"/>